<keyword evidence="2" id="KW-1185">Reference proteome</keyword>
<comment type="caution">
    <text evidence="1">The sequence shown here is derived from an EMBL/GenBank/DDBJ whole genome shotgun (WGS) entry which is preliminary data.</text>
</comment>
<dbReference type="SUPFAM" id="SSF82171">
    <property type="entry name" value="DPP6 N-terminal domain-like"/>
    <property type="match status" value="1"/>
</dbReference>
<dbReference type="InterPro" id="IPR011042">
    <property type="entry name" value="6-blade_b-propeller_TolB-like"/>
</dbReference>
<evidence type="ECO:0000313" key="2">
    <source>
        <dbReference type="Proteomes" id="UP001156627"/>
    </source>
</evidence>
<accession>A0ABQ5XES2</accession>
<protein>
    <recommendedName>
        <fullName evidence="3">WD40-like Beta Propeller Repeat</fullName>
    </recommendedName>
</protein>
<dbReference type="EMBL" id="BSOA01000043">
    <property type="protein sequence ID" value="GLQ89802.1"/>
    <property type="molecule type" value="Genomic_DNA"/>
</dbReference>
<dbReference type="InterPro" id="IPR011659">
    <property type="entry name" value="WD40"/>
</dbReference>
<evidence type="ECO:0000313" key="1">
    <source>
        <dbReference type="EMBL" id="GLQ89802.1"/>
    </source>
</evidence>
<dbReference type="RefSeq" id="WP_284333239.1">
    <property type="nucleotide sequence ID" value="NZ_BSOA01000043.1"/>
</dbReference>
<dbReference type="Gene3D" id="2.120.10.30">
    <property type="entry name" value="TolB, C-terminal domain"/>
    <property type="match status" value="1"/>
</dbReference>
<name>A0ABQ5XES2_9GAMM</name>
<gene>
    <name evidence="1" type="ORF">GCM10007898_33770</name>
</gene>
<organism evidence="1 2">
    <name type="scientific">Dyella flagellata</name>
    <dbReference type="NCBI Taxonomy" id="1867833"/>
    <lineage>
        <taxon>Bacteria</taxon>
        <taxon>Pseudomonadati</taxon>
        <taxon>Pseudomonadota</taxon>
        <taxon>Gammaproteobacteria</taxon>
        <taxon>Lysobacterales</taxon>
        <taxon>Rhodanobacteraceae</taxon>
        <taxon>Dyella</taxon>
    </lineage>
</organism>
<dbReference type="Pfam" id="PF07676">
    <property type="entry name" value="PD40"/>
    <property type="match status" value="3"/>
</dbReference>
<reference evidence="2" key="1">
    <citation type="journal article" date="2019" name="Int. J. Syst. Evol. Microbiol.">
        <title>The Global Catalogue of Microorganisms (GCM) 10K type strain sequencing project: providing services to taxonomists for standard genome sequencing and annotation.</title>
        <authorList>
            <consortium name="The Broad Institute Genomics Platform"/>
            <consortium name="The Broad Institute Genome Sequencing Center for Infectious Disease"/>
            <person name="Wu L."/>
            <person name="Ma J."/>
        </authorList>
    </citation>
    <scope>NUCLEOTIDE SEQUENCE [LARGE SCALE GENOMIC DNA]</scope>
    <source>
        <strain evidence="2">NBRC 111981</strain>
    </source>
</reference>
<proteinExistence type="predicted"/>
<sequence>MTKASAQVSLFEPEAVWPSGSDSAPAFTPDGKTVFFTHRDDAISIMMARLRNDVWSKPQVAPFSGKWRDIEPAMAPDGSYLVFVSNRPTKAGGAPLDGYFGGRTRPGAGGNIWRVDRKGDVWGEPMRLPDVINSNSAIYSPAVAADGSIYFNQPDPVTRKSHVYRAQAKRNGFETPVALSISDGTHPGYDVAVAPDESFLVFSANRAPAAQDQSLLFVAFQRNGKWTEPQALDPHLEGIEARLSPDLKTLYFQADDATQSKTHGRIFQVPLHAYIAPH</sequence>
<evidence type="ECO:0008006" key="3">
    <source>
        <dbReference type="Google" id="ProtNLM"/>
    </source>
</evidence>
<dbReference type="Proteomes" id="UP001156627">
    <property type="component" value="Unassembled WGS sequence"/>
</dbReference>